<feature type="domain" description="Penicillin-binding protein dimerisation" evidence="5">
    <location>
        <begin position="39"/>
        <end position="189"/>
    </location>
</feature>
<evidence type="ECO:0000256" key="1">
    <source>
        <dbReference type="ARBA" id="ARBA00004370"/>
    </source>
</evidence>
<evidence type="ECO:0000259" key="5">
    <source>
        <dbReference type="Pfam" id="PF03717"/>
    </source>
</evidence>
<dbReference type="GO" id="GO:0071555">
    <property type="term" value="P:cell wall organization"/>
    <property type="evidence" value="ECO:0007669"/>
    <property type="project" value="TreeGrafter"/>
</dbReference>
<dbReference type="PANTHER" id="PTHR30627">
    <property type="entry name" value="PEPTIDOGLYCAN D,D-TRANSPEPTIDASE"/>
    <property type="match status" value="1"/>
</dbReference>
<dbReference type="Pfam" id="PF03717">
    <property type="entry name" value="PBP_dimer"/>
    <property type="match status" value="1"/>
</dbReference>
<sequence length="537" mass="60328">MILLFFVAIFKQLYFVTIDRQKLISYAQEQRNETVKVSNPRGEIIDREGLILAFSIPSYSLYIQPSLIKNDEIRNKLYDELSKIKGIPIENLKKIFDKNAPFTWVYRKMPFDIEKQVREILTKFPEQGIGLIKEEKRVYPYKDLAEPLLGFVGTDNQGLEGVEKFYNSYLSSISKEENLEFDANGRIVNIDKLENLVQSSPVKLKLTIDSKLQGLTESLLDECIKEYKAKRGTVIVVDIKTGAILTLAQSPRINPDKFYDFPEEDYRIISRDFLYEPGSILKPIIFNILLDNNIISKDTTVNIGKYLQVANRRIFDAEDGLGLSGPSTIKDILRYSSNIGAGSLALKAPNKEYFELLKKYFCDDEKYLFSENFLKGYVHLPDYKGPVEQATTAFGQGISLSFLNVVAYYSAIANGGEIVPLKIIEDDIGRPQRLFEKSNADFIRKCLISVVQNGTGVSAQINGVEVAGKTGTAQKPSKLGGYIPGEYVASFIGFFPANKPKYVIGVLIDNPVGIHWGGSVAAPLFRKIAIATMSMNK</sequence>
<dbReference type="EMBL" id="CP020921">
    <property type="protein sequence ID" value="AWB09999.1"/>
    <property type="molecule type" value="Genomic_DNA"/>
</dbReference>
<dbReference type="Gene3D" id="3.40.710.10">
    <property type="entry name" value="DD-peptidase/beta-lactamase superfamily"/>
    <property type="match status" value="1"/>
</dbReference>
<keyword evidence="2" id="KW-0121">Carboxypeptidase</keyword>
<evidence type="ECO:0000313" key="6">
    <source>
        <dbReference type="EMBL" id="AWB09999.1"/>
    </source>
</evidence>
<feature type="domain" description="Penicillin-binding protein transpeptidase" evidence="4">
    <location>
        <begin position="232"/>
        <end position="528"/>
    </location>
</feature>
<evidence type="ECO:0000259" key="4">
    <source>
        <dbReference type="Pfam" id="PF00905"/>
    </source>
</evidence>
<accession>A0A2R4VZN2</accession>
<dbReference type="InterPro" id="IPR001460">
    <property type="entry name" value="PCN-bd_Tpept"/>
</dbReference>
<dbReference type="Pfam" id="PF00905">
    <property type="entry name" value="Transpeptidase"/>
    <property type="match status" value="1"/>
</dbReference>
<keyword evidence="2" id="KW-0378">Hydrolase</keyword>
<evidence type="ECO:0000256" key="3">
    <source>
        <dbReference type="ARBA" id="ARBA00023136"/>
    </source>
</evidence>
<dbReference type="GO" id="GO:0004180">
    <property type="term" value="F:carboxypeptidase activity"/>
    <property type="evidence" value="ECO:0007669"/>
    <property type="project" value="UniProtKB-KW"/>
</dbReference>
<dbReference type="InterPro" id="IPR005311">
    <property type="entry name" value="PBP_dimer"/>
</dbReference>
<dbReference type="RefSeq" id="WP_108308832.1">
    <property type="nucleotide sequence ID" value="NZ_CP020921.1"/>
</dbReference>
<dbReference type="Gene3D" id="3.90.1310.10">
    <property type="entry name" value="Penicillin-binding protein 2a (Domain 2)"/>
    <property type="match status" value="1"/>
</dbReference>
<evidence type="ECO:0000256" key="2">
    <source>
        <dbReference type="ARBA" id="ARBA00022645"/>
    </source>
</evidence>
<protein>
    <submittedName>
        <fullName evidence="6">Cell division protein FtsI</fullName>
    </submittedName>
</protein>
<keyword evidence="6" id="KW-0131">Cell cycle</keyword>
<comment type="subcellular location">
    <subcellularLocation>
        <location evidence="1">Membrane</location>
    </subcellularLocation>
</comment>
<dbReference type="KEGG" id="taci:TDSAC_0626"/>
<gene>
    <name evidence="6" type="ORF">TDSAC_0626</name>
</gene>
<keyword evidence="7" id="KW-1185">Reference proteome</keyword>
<keyword evidence="6" id="KW-0132">Cell division</keyword>
<proteinExistence type="predicted"/>
<dbReference type="InterPro" id="IPR012338">
    <property type="entry name" value="Beta-lactam/transpept-like"/>
</dbReference>
<dbReference type="GO" id="GO:0051301">
    <property type="term" value="P:cell division"/>
    <property type="evidence" value="ECO:0007669"/>
    <property type="project" value="UniProtKB-KW"/>
</dbReference>
<dbReference type="OrthoDB" id="9804124at2"/>
<dbReference type="GO" id="GO:0005886">
    <property type="term" value="C:plasma membrane"/>
    <property type="evidence" value="ECO:0007669"/>
    <property type="project" value="TreeGrafter"/>
</dbReference>
<keyword evidence="2" id="KW-0645">Protease</keyword>
<name>A0A2R4VZN2_THEAF</name>
<dbReference type="AlphaFoldDB" id="A0A2R4VZN2"/>
<dbReference type="Gene3D" id="3.30.450.330">
    <property type="match status" value="1"/>
</dbReference>
<dbReference type="InterPro" id="IPR036138">
    <property type="entry name" value="PBP_dimer_sf"/>
</dbReference>
<reference evidence="6 7" key="1">
    <citation type="submission" date="2017-04" db="EMBL/GenBank/DDBJ databases">
        <title>Genomic insights into metabolism of Thermodesulfobium acidiphilum.</title>
        <authorList>
            <person name="Toshchakov S.V."/>
            <person name="Frolov E.N."/>
            <person name="Kublanov I.V."/>
            <person name="Samarov N.I."/>
            <person name="Novikov A."/>
            <person name="Lebedinsky A.V."/>
            <person name="Bonch-Osmolovskaya E.A."/>
            <person name="Chernyh N.A."/>
        </authorList>
    </citation>
    <scope>NUCLEOTIDE SEQUENCE [LARGE SCALE GENOMIC DNA]</scope>
    <source>
        <strain evidence="6 7">3127-1</strain>
    </source>
</reference>
<organism evidence="6 7">
    <name type="scientific">Thermodesulfobium acidiphilum</name>
    <dbReference type="NCBI Taxonomy" id="1794699"/>
    <lineage>
        <taxon>Bacteria</taxon>
        <taxon>Pseudomonadati</taxon>
        <taxon>Thermodesulfobiota</taxon>
        <taxon>Thermodesulfobiia</taxon>
        <taxon>Thermodesulfobiales</taxon>
        <taxon>Thermodesulfobiaceae</taxon>
        <taxon>Thermodesulfobium</taxon>
    </lineage>
</organism>
<dbReference type="Proteomes" id="UP000244792">
    <property type="component" value="Chromosome"/>
</dbReference>
<evidence type="ECO:0000313" key="7">
    <source>
        <dbReference type="Proteomes" id="UP000244792"/>
    </source>
</evidence>
<dbReference type="GO" id="GO:0008658">
    <property type="term" value="F:penicillin binding"/>
    <property type="evidence" value="ECO:0007669"/>
    <property type="project" value="InterPro"/>
</dbReference>
<dbReference type="SUPFAM" id="SSF56601">
    <property type="entry name" value="beta-lactamase/transpeptidase-like"/>
    <property type="match status" value="1"/>
</dbReference>
<dbReference type="SUPFAM" id="SSF56519">
    <property type="entry name" value="Penicillin binding protein dimerisation domain"/>
    <property type="match status" value="1"/>
</dbReference>
<dbReference type="PANTHER" id="PTHR30627:SF1">
    <property type="entry name" value="PEPTIDOGLYCAN D,D-TRANSPEPTIDASE FTSI"/>
    <property type="match status" value="1"/>
</dbReference>
<dbReference type="InterPro" id="IPR050515">
    <property type="entry name" value="Beta-lactam/transpept"/>
</dbReference>
<keyword evidence="3" id="KW-0472">Membrane</keyword>